<protein>
    <submittedName>
        <fullName evidence="2">Uncharacterized protein</fullName>
    </submittedName>
</protein>
<evidence type="ECO:0000256" key="1">
    <source>
        <dbReference type="SAM" id="Phobius"/>
    </source>
</evidence>
<dbReference type="SMART" id="SM00671">
    <property type="entry name" value="SEL1"/>
    <property type="match status" value="1"/>
</dbReference>
<reference evidence="2 3" key="1">
    <citation type="journal article" date="2016" name="Nat. Commun.">
        <title>Extremotolerant tardigrade genome and improved radiotolerance of human cultured cells by tardigrade-unique protein.</title>
        <authorList>
            <person name="Hashimoto T."/>
            <person name="Horikawa D.D."/>
            <person name="Saito Y."/>
            <person name="Kuwahara H."/>
            <person name="Kozuka-Hata H."/>
            <person name="Shin-I T."/>
            <person name="Minakuchi Y."/>
            <person name="Ohishi K."/>
            <person name="Motoyama A."/>
            <person name="Aizu T."/>
            <person name="Enomoto A."/>
            <person name="Kondo K."/>
            <person name="Tanaka S."/>
            <person name="Hara Y."/>
            <person name="Koshikawa S."/>
            <person name="Sagara H."/>
            <person name="Miura T."/>
            <person name="Yokobori S."/>
            <person name="Miyagawa K."/>
            <person name="Suzuki Y."/>
            <person name="Kubo T."/>
            <person name="Oyama M."/>
            <person name="Kohara Y."/>
            <person name="Fujiyama A."/>
            <person name="Arakawa K."/>
            <person name="Katayama T."/>
            <person name="Toyoda A."/>
            <person name="Kunieda T."/>
        </authorList>
    </citation>
    <scope>NUCLEOTIDE SEQUENCE [LARGE SCALE GENOMIC DNA]</scope>
    <source>
        <strain evidence="2 3">YOKOZUNA-1</strain>
    </source>
</reference>
<evidence type="ECO:0000313" key="3">
    <source>
        <dbReference type="Proteomes" id="UP000186922"/>
    </source>
</evidence>
<dbReference type="Pfam" id="PF08238">
    <property type="entry name" value="Sel1"/>
    <property type="match status" value="2"/>
</dbReference>
<dbReference type="OrthoDB" id="2384430at2759"/>
<dbReference type="InterPro" id="IPR006597">
    <property type="entry name" value="Sel1-like"/>
</dbReference>
<dbReference type="Proteomes" id="UP000186922">
    <property type="component" value="Unassembled WGS sequence"/>
</dbReference>
<dbReference type="SUPFAM" id="SSF81901">
    <property type="entry name" value="HCP-like"/>
    <property type="match status" value="1"/>
</dbReference>
<evidence type="ECO:0000313" key="2">
    <source>
        <dbReference type="EMBL" id="GAU94716.1"/>
    </source>
</evidence>
<dbReference type="STRING" id="947166.A0A1D1UYK2"/>
<accession>A0A1D1UYK2</accession>
<keyword evidence="1" id="KW-0472">Membrane</keyword>
<sequence>MAASSSDVKIDVGVLAKVRLRKRPPATKSFEDQYGLQIALVAGTFSLIFCLACGKTLGLWVTLLGGWFGDQDAQYMAGQKYLQGDGTVVNHRAAMYWFHKAALQGHPEAAYNLGYGHVHRLHSHLAEGEAEGYIRKAAQADVKEAKHTLKYLCGNGFCKL</sequence>
<keyword evidence="3" id="KW-1185">Reference proteome</keyword>
<keyword evidence="1" id="KW-1133">Transmembrane helix</keyword>
<keyword evidence="1" id="KW-0812">Transmembrane</keyword>
<organism evidence="2 3">
    <name type="scientific">Ramazzottius varieornatus</name>
    <name type="common">Water bear</name>
    <name type="synonym">Tardigrade</name>
    <dbReference type="NCBI Taxonomy" id="947166"/>
    <lineage>
        <taxon>Eukaryota</taxon>
        <taxon>Metazoa</taxon>
        <taxon>Ecdysozoa</taxon>
        <taxon>Tardigrada</taxon>
        <taxon>Eutardigrada</taxon>
        <taxon>Parachela</taxon>
        <taxon>Hypsibioidea</taxon>
        <taxon>Ramazzottiidae</taxon>
        <taxon>Ramazzottius</taxon>
    </lineage>
</organism>
<proteinExistence type="predicted"/>
<dbReference type="Gene3D" id="1.25.40.10">
    <property type="entry name" value="Tetratricopeptide repeat domain"/>
    <property type="match status" value="1"/>
</dbReference>
<dbReference type="InterPro" id="IPR011990">
    <property type="entry name" value="TPR-like_helical_dom_sf"/>
</dbReference>
<dbReference type="AlphaFoldDB" id="A0A1D1UYK2"/>
<feature type="transmembrane region" description="Helical" evidence="1">
    <location>
        <begin position="34"/>
        <end position="54"/>
    </location>
</feature>
<dbReference type="EMBL" id="BDGG01000003">
    <property type="protein sequence ID" value="GAU94716.1"/>
    <property type="molecule type" value="Genomic_DNA"/>
</dbReference>
<name>A0A1D1UYK2_RAMVA</name>
<comment type="caution">
    <text evidence="2">The sequence shown here is derived from an EMBL/GenBank/DDBJ whole genome shotgun (WGS) entry which is preliminary data.</text>
</comment>
<gene>
    <name evidence="2" type="primary">RvY_06440-1</name>
    <name evidence="2" type="synonym">RvY_06440.1</name>
    <name evidence="2" type="ORF">RvY_06440</name>
</gene>